<organism evidence="1 2">
    <name type="scientific">Lactarius akahatsu</name>
    <dbReference type="NCBI Taxonomy" id="416441"/>
    <lineage>
        <taxon>Eukaryota</taxon>
        <taxon>Fungi</taxon>
        <taxon>Dikarya</taxon>
        <taxon>Basidiomycota</taxon>
        <taxon>Agaricomycotina</taxon>
        <taxon>Agaricomycetes</taxon>
        <taxon>Russulales</taxon>
        <taxon>Russulaceae</taxon>
        <taxon>Lactarius</taxon>
    </lineage>
</organism>
<evidence type="ECO:0000313" key="1">
    <source>
        <dbReference type="EMBL" id="KAH8988077.1"/>
    </source>
</evidence>
<name>A0AAD4LBT3_9AGAM</name>
<dbReference type="Proteomes" id="UP001201163">
    <property type="component" value="Unassembled WGS sequence"/>
</dbReference>
<protein>
    <submittedName>
        <fullName evidence="1">Uncharacterized protein</fullName>
    </submittedName>
</protein>
<gene>
    <name evidence="1" type="ORF">EDB92DRAFT_1074507</name>
</gene>
<sequence length="165" mass="18278">MGSRRIHNGPLYDILSCTLPAVHGSRSDPPPAVISNRDQHLRCTYHAPMRTVPEGLKGLISEVMSVMSLVQFSLVTRYAALLVQLIREIICTVGILDGPLSYLDDQSTPKHVAQEILYITNILTESILRRAMQATLSRNYNWCHVVPSCVHPQRTPSSSRASTTG</sequence>
<comment type="caution">
    <text evidence="1">The sequence shown here is derived from an EMBL/GenBank/DDBJ whole genome shotgun (WGS) entry which is preliminary data.</text>
</comment>
<dbReference type="EMBL" id="JAKELL010000044">
    <property type="protein sequence ID" value="KAH8988077.1"/>
    <property type="molecule type" value="Genomic_DNA"/>
</dbReference>
<evidence type="ECO:0000313" key="2">
    <source>
        <dbReference type="Proteomes" id="UP001201163"/>
    </source>
</evidence>
<keyword evidence="2" id="KW-1185">Reference proteome</keyword>
<proteinExistence type="predicted"/>
<accession>A0AAD4LBT3</accession>
<dbReference type="AlphaFoldDB" id="A0AAD4LBT3"/>
<reference evidence="1" key="1">
    <citation type="submission" date="2022-01" db="EMBL/GenBank/DDBJ databases">
        <title>Comparative genomics reveals a dynamic genome evolution in the ectomycorrhizal milk-cap (Lactarius) mushrooms.</title>
        <authorList>
            <consortium name="DOE Joint Genome Institute"/>
            <person name="Lebreton A."/>
            <person name="Tang N."/>
            <person name="Kuo A."/>
            <person name="LaButti K."/>
            <person name="Drula E."/>
            <person name="Barry K."/>
            <person name="Clum A."/>
            <person name="Lipzen A."/>
            <person name="Mousain D."/>
            <person name="Ng V."/>
            <person name="Wang R."/>
            <person name="Wang X."/>
            <person name="Dai Y."/>
            <person name="Henrissat B."/>
            <person name="Grigoriev I.V."/>
            <person name="Guerin-Laguette A."/>
            <person name="Yu F."/>
            <person name="Martin F.M."/>
        </authorList>
    </citation>
    <scope>NUCLEOTIDE SEQUENCE</scope>
    <source>
        <strain evidence="1">QP</strain>
    </source>
</reference>